<organism evidence="1 2">
    <name type="scientific">Paenibacillus oryzae</name>
    <dbReference type="NCBI Taxonomy" id="1844972"/>
    <lineage>
        <taxon>Bacteria</taxon>
        <taxon>Bacillati</taxon>
        <taxon>Bacillota</taxon>
        <taxon>Bacilli</taxon>
        <taxon>Bacillales</taxon>
        <taxon>Paenibacillaceae</taxon>
        <taxon>Paenibacillus</taxon>
    </lineage>
</organism>
<comment type="caution">
    <text evidence="1">The sequence shown here is derived from an EMBL/GenBank/DDBJ whole genome shotgun (WGS) entry which is preliminary data.</text>
</comment>
<dbReference type="RefSeq" id="WP_068686150.1">
    <property type="nucleotide sequence ID" value="NZ_LYPA01000071.1"/>
</dbReference>
<evidence type="ECO:0000313" key="1">
    <source>
        <dbReference type="EMBL" id="OBR63638.1"/>
    </source>
</evidence>
<evidence type="ECO:0008006" key="3">
    <source>
        <dbReference type="Google" id="ProtNLM"/>
    </source>
</evidence>
<reference evidence="1 2" key="1">
    <citation type="submission" date="2016-05" db="EMBL/GenBank/DDBJ databases">
        <title>Paenibacillus oryzae. sp. nov., isolated from the rice root.</title>
        <authorList>
            <person name="Zhang J."/>
            <person name="Zhang X."/>
        </authorList>
    </citation>
    <scope>NUCLEOTIDE SEQUENCE [LARGE SCALE GENOMIC DNA]</scope>
    <source>
        <strain evidence="1 2">1DrF-4</strain>
    </source>
</reference>
<dbReference type="EMBL" id="LYPA01000071">
    <property type="protein sequence ID" value="OBR63638.1"/>
    <property type="molecule type" value="Genomic_DNA"/>
</dbReference>
<dbReference type="AlphaFoldDB" id="A0A1A5YDG6"/>
<proteinExistence type="predicted"/>
<dbReference type="OrthoDB" id="2624778at2"/>
<gene>
    <name evidence="1" type="ORF">A7K91_06760</name>
</gene>
<evidence type="ECO:0000313" key="2">
    <source>
        <dbReference type="Proteomes" id="UP000092024"/>
    </source>
</evidence>
<protein>
    <recommendedName>
        <fullName evidence="3">DUF2007 domain-containing protein</fullName>
    </recommendedName>
</protein>
<name>A0A1A5YDG6_9BACL</name>
<accession>A0A1A5YDG6</accession>
<dbReference type="Proteomes" id="UP000092024">
    <property type="component" value="Unassembled WGS sequence"/>
</dbReference>
<keyword evidence="2" id="KW-1185">Reference proteome</keyword>
<sequence>MGWFGSKWVVVRTESGSRVDDIDRLDAIFKSNGMKTKISLEGSSIKRIQVRKKDVDRAKELMQIFDDER</sequence>